<proteinExistence type="predicted"/>
<dbReference type="AlphaFoldDB" id="A0A4S2DM19"/>
<organism evidence="1 2">
    <name type="scientific">Clostridium sartagoforme</name>
    <dbReference type="NCBI Taxonomy" id="84031"/>
    <lineage>
        <taxon>Bacteria</taxon>
        <taxon>Bacillati</taxon>
        <taxon>Bacillota</taxon>
        <taxon>Clostridia</taxon>
        <taxon>Eubacteriales</taxon>
        <taxon>Clostridiaceae</taxon>
        <taxon>Clostridium</taxon>
    </lineage>
</organism>
<keyword evidence="2" id="KW-1185">Reference proteome</keyword>
<evidence type="ECO:0000313" key="1">
    <source>
        <dbReference type="EMBL" id="TGY43319.1"/>
    </source>
</evidence>
<comment type="caution">
    <text evidence="1">The sequence shown here is derived from an EMBL/GenBank/DDBJ whole genome shotgun (WGS) entry which is preliminary data.</text>
</comment>
<reference evidence="1 2" key="1">
    <citation type="submission" date="2019-04" db="EMBL/GenBank/DDBJ databases">
        <title>Microbes associate with the intestines of laboratory mice.</title>
        <authorList>
            <person name="Navarre W."/>
            <person name="Wong E."/>
            <person name="Huang K."/>
            <person name="Tropini C."/>
            <person name="Ng K."/>
            <person name="Yu B."/>
        </authorList>
    </citation>
    <scope>NUCLEOTIDE SEQUENCE [LARGE SCALE GENOMIC DNA]</scope>
    <source>
        <strain evidence="1 2">NM50_B9-20</strain>
    </source>
</reference>
<name>A0A4S2DM19_9CLOT</name>
<accession>A0A4S2DM19</accession>
<gene>
    <name evidence="1" type="primary">yqfC</name>
    <name evidence="1" type="ORF">E5347_00480</name>
</gene>
<dbReference type="NCBIfam" id="TIGR02856">
    <property type="entry name" value="spore_yqfC"/>
    <property type="match status" value="1"/>
</dbReference>
<dbReference type="Proteomes" id="UP000306888">
    <property type="component" value="Unassembled WGS sequence"/>
</dbReference>
<dbReference type="InterPro" id="IPR022476">
    <property type="entry name" value="Spore_YabP/YqfC"/>
</dbReference>
<dbReference type="EMBL" id="SRYR01000001">
    <property type="protein sequence ID" value="TGY43319.1"/>
    <property type="molecule type" value="Genomic_DNA"/>
</dbReference>
<dbReference type="Pfam" id="PF07873">
    <property type="entry name" value="YabP"/>
    <property type="match status" value="1"/>
</dbReference>
<dbReference type="RefSeq" id="WP_136003473.1">
    <property type="nucleotide sequence ID" value="NZ_SRYR01000001.1"/>
</dbReference>
<sequence>MQEKFEKSRDIIAEKFDLPKDVVLNLPKITIIGNNEITIENHKGIILFERDIIKINTKVKVINIQGENFEILYIGDSTITISGRFKSVSYEV</sequence>
<protein>
    <submittedName>
        <fullName evidence="1">Sporulation protein YqfC</fullName>
    </submittedName>
</protein>
<dbReference type="InterPro" id="IPR022477">
    <property type="entry name" value="Spore_YqfC"/>
</dbReference>
<evidence type="ECO:0000313" key="2">
    <source>
        <dbReference type="Proteomes" id="UP000306888"/>
    </source>
</evidence>